<dbReference type="SUPFAM" id="SSF54518">
    <property type="entry name" value="Tubby C-terminal domain-like"/>
    <property type="match status" value="1"/>
</dbReference>
<evidence type="ECO:0000313" key="3">
    <source>
        <dbReference type="Proteomes" id="UP000238479"/>
    </source>
</evidence>
<accession>A0A2P6R8J9</accession>
<evidence type="ECO:0000313" key="2">
    <source>
        <dbReference type="EMBL" id="PRQ42768.1"/>
    </source>
</evidence>
<comment type="caution">
    <text evidence="2">The sequence shown here is derived from an EMBL/GenBank/DDBJ whole genome shotgun (WGS) entry which is preliminary data.</text>
</comment>
<comment type="similarity">
    <text evidence="1">Belongs to the LOR family.</text>
</comment>
<dbReference type="InterPro" id="IPR038595">
    <property type="entry name" value="LOR_sf"/>
</dbReference>
<dbReference type="AlphaFoldDB" id="A0A2P6R8J9"/>
<sequence>MGSPTQVCNSVPVRLDETNYPTWLYLMQHHLRGHGLLKFVDGSYPCPPQFPTDQDVKVLILAGLPSEYGHTRQIIRGKPNIDMEEVRSLLLSAEVEIELEHNSSPLLSLTALLAHSGILHNGNSSFNGASQGMQWNGSVGLPVPYNVSMPTFTSGLMMSNGSQPIFMMGNVNSVPNMTSSTGYISSPYVGRIQTPSSFVAQNGGNTNGMQQIYSGSQQLQNNSQNYYDGYSAQQFGSFSQNNNMQTQHSGGLTRLCSLNEGNYGSYSDNYSQGYPQFCNNKNSNNTITGIILRLPPLLLSAKCARGLDILLKDATVDNKLTLKRMETLPCLLMHKKNTVQSVLFGKDNFMVRVCPGIDYASIATLIVILDAINGDR</sequence>
<dbReference type="PANTHER" id="PTHR47481">
    <property type="match status" value="1"/>
</dbReference>
<dbReference type="PANTHER" id="PTHR47481:SF30">
    <property type="entry name" value="CCHC-TYPE DOMAIN-CONTAINING PROTEIN"/>
    <property type="match status" value="1"/>
</dbReference>
<dbReference type="Gene3D" id="2.40.160.200">
    <property type="entry name" value="LURP1-related"/>
    <property type="match status" value="1"/>
</dbReference>
<evidence type="ECO:0000256" key="1">
    <source>
        <dbReference type="ARBA" id="ARBA00005437"/>
    </source>
</evidence>
<gene>
    <name evidence="2" type="ORF">RchiOBHm_Chr3g0461251</name>
</gene>
<dbReference type="InterPro" id="IPR025659">
    <property type="entry name" value="Tubby-like_C"/>
</dbReference>
<organism evidence="2 3">
    <name type="scientific">Rosa chinensis</name>
    <name type="common">China rose</name>
    <dbReference type="NCBI Taxonomy" id="74649"/>
    <lineage>
        <taxon>Eukaryota</taxon>
        <taxon>Viridiplantae</taxon>
        <taxon>Streptophyta</taxon>
        <taxon>Embryophyta</taxon>
        <taxon>Tracheophyta</taxon>
        <taxon>Spermatophyta</taxon>
        <taxon>Magnoliopsida</taxon>
        <taxon>eudicotyledons</taxon>
        <taxon>Gunneridae</taxon>
        <taxon>Pentapetalae</taxon>
        <taxon>rosids</taxon>
        <taxon>fabids</taxon>
        <taxon>Rosales</taxon>
        <taxon>Rosaceae</taxon>
        <taxon>Rosoideae</taxon>
        <taxon>Rosoideae incertae sedis</taxon>
        <taxon>Rosa</taxon>
    </lineage>
</organism>
<dbReference type="InterPro" id="IPR007612">
    <property type="entry name" value="LOR"/>
</dbReference>
<dbReference type="Pfam" id="PF04525">
    <property type="entry name" value="LOR"/>
    <property type="match status" value="1"/>
</dbReference>
<dbReference type="Proteomes" id="UP000238479">
    <property type="component" value="Chromosome 3"/>
</dbReference>
<protein>
    <submittedName>
        <fullName evidence="2">Putative tubby-like domain, gag-polypeptide of LTR copia-type</fullName>
    </submittedName>
</protein>
<keyword evidence="3" id="KW-1185">Reference proteome</keyword>
<proteinExistence type="inferred from homology"/>
<dbReference type="EMBL" id="PDCK01000041">
    <property type="protein sequence ID" value="PRQ42768.1"/>
    <property type="molecule type" value="Genomic_DNA"/>
</dbReference>
<dbReference type="Gramene" id="PRQ42768">
    <property type="protein sequence ID" value="PRQ42768"/>
    <property type="gene ID" value="RchiOBHm_Chr3g0461251"/>
</dbReference>
<name>A0A2P6R8J9_ROSCH</name>
<reference evidence="2 3" key="1">
    <citation type="journal article" date="2018" name="Nat. Genet.">
        <title>The Rosa genome provides new insights in the design of modern roses.</title>
        <authorList>
            <person name="Bendahmane M."/>
        </authorList>
    </citation>
    <scope>NUCLEOTIDE SEQUENCE [LARGE SCALE GENOMIC DNA]</scope>
    <source>
        <strain evidence="3">cv. Old Blush</strain>
    </source>
</reference>